<keyword evidence="2" id="KW-1185">Reference proteome</keyword>
<dbReference type="PROSITE" id="PS51257">
    <property type="entry name" value="PROKAR_LIPOPROTEIN"/>
    <property type="match status" value="1"/>
</dbReference>
<protein>
    <recommendedName>
        <fullName evidence="3">Lipoprotein</fullName>
    </recommendedName>
</protein>
<evidence type="ECO:0008006" key="3">
    <source>
        <dbReference type="Google" id="ProtNLM"/>
    </source>
</evidence>
<accession>A0ABS9EEZ1</accession>
<evidence type="ECO:0000313" key="2">
    <source>
        <dbReference type="Proteomes" id="UP001179363"/>
    </source>
</evidence>
<dbReference type="Proteomes" id="UP001179363">
    <property type="component" value="Unassembled WGS sequence"/>
</dbReference>
<proteinExistence type="predicted"/>
<gene>
    <name evidence="1" type="ORF">L1I30_07160</name>
</gene>
<comment type="caution">
    <text evidence="1">The sequence shown here is derived from an EMBL/GenBank/DDBJ whole genome shotgun (WGS) entry which is preliminary data.</text>
</comment>
<sequence>MFYFKFKSLTPYSLLKVISILFLSIILLSSCTIPSMMNPDNYGRNHTVYAVDFNPKDLNSIILLKMDEGNWENMGKVKNNEDAKFSILIKHGYMTVQSNEKEMDIPTYQTWLNYARTQLGYTTESEYDIFDTVKKGWVYDVNLKKHPLVDGENHRILMYEIN</sequence>
<dbReference type="RefSeq" id="WP_236133592.1">
    <property type="nucleotide sequence ID" value="NZ_JAKGTH010000008.1"/>
</dbReference>
<evidence type="ECO:0000313" key="1">
    <source>
        <dbReference type="EMBL" id="MCF4101438.1"/>
    </source>
</evidence>
<organism evidence="1 2">
    <name type="scientific">Gillisia lutea</name>
    <dbReference type="NCBI Taxonomy" id="2909668"/>
    <lineage>
        <taxon>Bacteria</taxon>
        <taxon>Pseudomonadati</taxon>
        <taxon>Bacteroidota</taxon>
        <taxon>Flavobacteriia</taxon>
        <taxon>Flavobacteriales</taxon>
        <taxon>Flavobacteriaceae</taxon>
        <taxon>Gillisia</taxon>
    </lineage>
</organism>
<reference evidence="1" key="1">
    <citation type="submission" date="2022-01" db="EMBL/GenBank/DDBJ databases">
        <title>Gillisia lutea sp. nov., isolated from marine plastic residues from the Malvarosa beach (Valencia, Spain).</title>
        <authorList>
            <person name="Vidal-Verdu A."/>
            <person name="Molina-Menor E."/>
            <person name="Satari L."/>
            <person name="Pascual J."/>
            <person name="Pereto J."/>
            <person name="Porcar M."/>
        </authorList>
    </citation>
    <scope>NUCLEOTIDE SEQUENCE</scope>
    <source>
        <strain evidence="1">M10.2A</strain>
    </source>
</reference>
<name>A0ABS9EEZ1_9FLAO</name>
<dbReference type="EMBL" id="JAKGTH010000008">
    <property type="protein sequence ID" value="MCF4101438.1"/>
    <property type="molecule type" value="Genomic_DNA"/>
</dbReference>